<dbReference type="SMART" id="SM00873">
    <property type="entry name" value="B3_4"/>
    <property type="match status" value="1"/>
</dbReference>
<evidence type="ECO:0000313" key="3">
    <source>
        <dbReference type="Proteomes" id="UP000317863"/>
    </source>
</evidence>
<evidence type="ECO:0000259" key="1">
    <source>
        <dbReference type="SMART" id="SM00873"/>
    </source>
</evidence>
<dbReference type="EMBL" id="SGJB01000011">
    <property type="protein sequence ID" value="TQQ84371.1"/>
    <property type="molecule type" value="Genomic_DNA"/>
</dbReference>
<dbReference type="PANTHER" id="PTHR39209:SF2">
    <property type="entry name" value="CYTOPLASMIC PROTEIN"/>
    <property type="match status" value="1"/>
</dbReference>
<dbReference type="Proteomes" id="UP000317863">
    <property type="component" value="Unassembled WGS sequence"/>
</dbReference>
<accession>A0A544QUK2</accession>
<protein>
    <recommendedName>
        <fullName evidence="1">B3/B4 tRNA-binding domain-containing protein</fullName>
    </recommendedName>
</protein>
<keyword evidence="3" id="KW-1185">Reference proteome</keyword>
<dbReference type="AlphaFoldDB" id="A0A544QUK2"/>
<dbReference type="Gene3D" id="3.50.40.10">
    <property type="entry name" value="Phenylalanyl-trna Synthetase, Chain B, domain 3"/>
    <property type="match status" value="1"/>
</dbReference>
<dbReference type="InterPro" id="IPR005146">
    <property type="entry name" value="B3/B4_tRNA-bd"/>
</dbReference>
<proteinExistence type="predicted"/>
<evidence type="ECO:0000313" key="2">
    <source>
        <dbReference type="EMBL" id="TQQ84371.1"/>
    </source>
</evidence>
<gene>
    <name evidence="2" type="ORF">EXD82_06945</name>
</gene>
<name>A0A544QUK2_9FIRM</name>
<sequence>MFKVEIKIDNMIKEKVQNASVCCIEASIKVEESSEELIEYIKAECEKIEKEMTTEDIASNDVIKANRTAYKACGKNPSRYRTSSEALLRRIVQGKGIYFVNNIVDINNVVSMKSGFSIGSYNTDKIHGDIVLTVGKEGECYQGIGKGDINIENMPVLMDDDGKFGSPTSDSKRALIDDDAENIIMCIYSFSGTEGLKEASDEACNLLEKYASAKNIKVGIYE</sequence>
<feature type="domain" description="B3/B4 tRNA-binding" evidence="1">
    <location>
        <begin position="65"/>
        <end position="212"/>
    </location>
</feature>
<organism evidence="2 3">
    <name type="scientific">Peptacetobacter hominis</name>
    <dbReference type="NCBI Taxonomy" id="2743610"/>
    <lineage>
        <taxon>Bacteria</taxon>
        <taxon>Bacillati</taxon>
        <taxon>Bacillota</taxon>
        <taxon>Clostridia</taxon>
        <taxon>Peptostreptococcales</taxon>
        <taxon>Peptostreptococcaceae</taxon>
        <taxon>Peptacetobacter</taxon>
    </lineage>
</organism>
<dbReference type="OrthoDB" id="9789812at2"/>
<dbReference type="GO" id="GO:0003723">
    <property type="term" value="F:RNA binding"/>
    <property type="evidence" value="ECO:0007669"/>
    <property type="project" value="InterPro"/>
</dbReference>
<dbReference type="PANTHER" id="PTHR39209">
    <property type="match status" value="1"/>
</dbReference>
<dbReference type="SUPFAM" id="SSF56037">
    <property type="entry name" value="PheT/TilS domain"/>
    <property type="match status" value="1"/>
</dbReference>
<dbReference type="GO" id="GO:0004826">
    <property type="term" value="F:phenylalanine-tRNA ligase activity"/>
    <property type="evidence" value="ECO:0007669"/>
    <property type="project" value="InterPro"/>
</dbReference>
<reference evidence="2 3" key="1">
    <citation type="submission" date="2019-02" db="EMBL/GenBank/DDBJ databases">
        <title>Peptostreptococcaceae bacterium ZHW00191 nov., a new bacterium isolated from the human gut.</title>
        <authorList>
            <person name="Zhou H.-W."/>
            <person name="Chen X.-J."/>
        </authorList>
    </citation>
    <scope>NUCLEOTIDE SEQUENCE [LARGE SCALE GENOMIC DNA]</scope>
    <source>
        <strain evidence="2 3">ZHW00191</strain>
    </source>
</reference>
<comment type="caution">
    <text evidence="2">The sequence shown here is derived from an EMBL/GenBank/DDBJ whole genome shotgun (WGS) entry which is preliminary data.</text>
</comment>
<dbReference type="Pfam" id="PF03483">
    <property type="entry name" value="B3_4"/>
    <property type="match status" value="1"/>
</dbReference>
<dbReference type="InterPro" id="IPR020825">
    <property type="entry name" value="Phe-tRNA_synthase-like_B3/B4"/>
</dbReference>